<evidence type="ECO:0000256" key="11">
    <source>
        <dbReference type="SAM" id="MobiDB-lite"/>
    </source>
</evidence>
<keyword evidence="6" id="KW-1133">Transmembrane helix</keyword>
<feature type="region of interest" description="Disordered" evidence="11">
    <location>
        <begin position="65"/>
        <end position="184"/>
    </location>
</feature>
<keyword evidence="4" id="KW-0812">Transmembrane</keyword>
<evidence type="ECO:0000256" key="9">
    <source>
        <dbReference type="ARBA" id="ARBA00030608"/>
    </source>
</evidence>
<keyword evidence="5" id="KW-0999">Mitochondrion inner membrane</keyword>
<evidence type="ECO:0000256" key="8">
    <source>
        <dbReference type="ARBA" id="ARBA00023136"/>
    </source>
</evidence>
<protein>
    <recommendedName>
        <fullName evidence="3">NADH dehydrogenase [ubiquinone] 1 alpha subcomplex subunit 11</fullName>
    </recommendedName>
    <alternativeName>
        <fullName evidence="9">Complex I-B14.7</fullName>
    </alternativeName>
    <alternativeName>
        <fullName evidence="10">NADH-ubiquinone oxidoreductase subunit B14.7</fullName>
    </alternativeName>
</protein>
<dbReference type="Ensembl" id="ENSACOT00000025597.1">
    <property type="protein sequence ID" value="ENSACOP00000024753.1"/>
    <property type="gene ID" value="ENSACOG00000016617.1"/>
</dbReference>
<organism evidence="12 13">
    <name type="scientific">Amazona collaria</name>
    <name type="common">yellow-billed parrot</name>
    <dbReference type="NCBI Taxonomy" id="241587"/>
    <lineage>
        <taxon>Eukaryota</taxon>
        <taxon>Metazoa</taxon>
        <taxon>Chordata</taxon>
        <taxon>Craniata</taxon>
        <taxon>Vertebrata</taxon>
        <taxon>Euteleostomi</taxon>
        <taxon>Archelosauria</taxon>
        <taxon>Archosauria</taxon>
        <taxon>Dinosauria</taxon>
        <taxon>Saurischia</taxon>
        <taxon>Theropoda</taxon>
        <taxon>Coelurosauria</taxon>
        <taxon>Aves</taxon>
        <taxon>Neognathae</taxon>
        <taxon>Neoaves</taxon>
        <taxon>Telluraves</taxon>
        <taxon>Australaves</taxon>
        <taxon>Psittaciformes</taxon>
        <taxon>Psittacidae</taxon>
        <taxon>Amazona</taxon>
    </lineage>
</organism>
<feature type="compositionally biased region" description="Low complexity" evidence="11">
    <location>
        <begin position="172"/>
        <end position="184"/>
    </location>
</feature>
<dbReference type="GO" id="GO:0005743">
    <property type="term" value="C:mitochondrial inner membrane"/>
    <property type="evidence" value="ECO:0007669"/>
    <property type="project" value="UniProtKB-SubCell"/>
</dbReference>
<dbReference type="GO" id="GO:0006120">
    <property type="term" value="P:mitochondrial electron transport, NADH to ubiquinone"/>
    <property type="evidence" value="ECO:0007669"/>
    <property type="project" value="InterPro"/>
</dbReference>
<keyword evidence="13" id="KW-1185">Reference proteome</keyword>
<dbReference type="PANTHER" id="PTHR21382">
    <property type="entry name" value="NADH-UBIQUINONE OXIDOREDUCTASE SUBUNIT"/>
    <property type="match status" value="1"/>
</dbReference>
<sequence>AEALPWEGAEALAQGAQRSCGCPIPGSAQGQVGHRGLEHPAPVEGVPGVSLPVAGAGAEWALKPIQHKPGHDHPQVSPEPPLRAEQPQRSPQAPAHSATPPPPWRAELPHRGVASGQTRSSDTREQSRTRGYHPEAVAGQRSGAERGSEGPGLEPWSIRAAGPALPGSAPVGRAGRSGPPLPSPLLSRELAAALPCPCGAMAGYWDGPEGEQCPRRTWLTTRVGAAAGLIGTAYRIILLQPGTALAAVEMAAVDTVTMATLGAVFGLTTCLSAEIREKPEDPLNYFIGGCASGALIGARTHNYFTGTMSCLGLGITAALMKIGNKEGWRLTGPPKL</sequence>
<reference evidence="12" key="2">
    <citation type="submission" date="2025-09" db="UniProtKB">
        <authorList>
            <consortium name="Ensembl"/>
        </authorList>
    </citation>
    <scope>IDENTIFICATION</scope>
</reference>
<evidence type="ECO:0000313" key="12">
    <source>
        <dbReference type="Ensembl" id="ENSACOP00000024753.1"/>
    </source>
</evidence>
<evidence type="ECO:0000256" key="10">
    <source>
        <dbReference type="ARBA" id="ARBA00031497"/>
    </source>
</evidence>
<dbReference type="PANTHER" id="PTHR21382:SF1">
    <property type="entry name" value="NADH DEHYDROGENASE [UBIQUINONE] 1 ALPHA SUBCOMPLEX SUBUNIT 11"/>
    <property type="match status" value="1"/>
</dbReference>
<reference evidence="12" key="1">
    <citation type="submission" date="2025-08" db="UniProtKB">
        <authorList>
            <consortium name="Ensembl"/>
        </authorList>
    </citation>
    <scope>IDENTIFICATION</scope>
</reference>
<dbReference type="Proteomes" id="UP000694522">
    <property type="component" value="Unplaced"/>
</dbReference>
<evidence type="ECO:0000256" key="1">
    <source>
        <dbReference type="ARBA" id="ARBA00004292"/>
    </source>
</evidence>
<keyword evidence="7" id="KW-0496">Mitochondrion</keyword>
<feature type="region of interest" description="Disordered" evidence="11">
    <location>
        <begin position="13"/>
        <end position="50"/>
    </location>
</feature>
<comment type="similarity">
    <text evidence="2">Belongs to the complex I NDUFA11 subunit family.</text>
</comment>
<evidence type="ECO:0000256" key="5">
    <source>
        <dbReference type="ARBA" id="ARBA00022792"/>
    </source>
</evidence>
<evidence type="ECO:0000313" key="13">
    <source>
        <dbReference type="Proteomes" id="UP000694522"/>
    </source>
</evidence>
<evidence type="ECO:0000256" key="4">
    <source>
        <dbReference type="ARBA" id="ARBA00022692"/>
    </source>
</evidence>
<evidence type="ECO:0000256" key="2">
    <source>
        <dbReference type="ARBA" id="ARBA00008699"/>
    </source>
</evidence>
<name>A0A8B9GLI4_9PSIT</name>
<evidence type="ECO:0000256" key="3">
    <source>
        <dbReference type="ARBA" id="ARBA00018191"/>
    </source>
</evidence>
<dbReference type="AlphaFoldDB" id="A0A8B9GLI4"/>
<dbReference type="InterPro" id="IPR039205">
    <property type="entry name" value="NDUFA11"/>
</dbReference>
<accession>A0A8B9GLI4</accession>
<keyword evidence="8" id="KW-0472">Membrane</keyword>
<dbReference type="GO" id="GO:0045271">
    <property type="term" value="C:respiratory chain complex I"/>
    <property type="evidence" value="ECO:0007669"/>
    <property type="project" value="InterPro"/>
</dbReference>
<evidence type="ECO:0000256" key="6">
    <source>
        <dbReference type="ARBA" id="ARBA00022989"/>
    </source>
</evidence>
<comment type="subcellular location">
    <subcellularLocation>
        <location evidence="1">Mitochondrion inner membrane</location>
        <topology evidence="1">Multi-pass membrane protein</topology>
        <orientation evidence="1">Matrix side</orientation>
    </subcellularLocation>
</comment>
<evidence type="ECO:0000256" key="7">
    <source>
        <dbReference type="ARBA" id="ARBA00023128"/>
    </source>
</evidence>
<proteinExistence type="inferred from homology"/>